<evidence type="ECO:0000313" key="1">
    <source>
        <dbReference type="EMBL" id="MTD16828.1"/>
    </source>
</evidence>
<dbReference type="AlphaFoldDB" id="A0A7K1FRQ5"/>
<comment type="caution">
    <text evidence="1">The sequence shown here is derived from an EMBL/GenBank/DDBJ whole genome shotgun (WGS) entry which is preliminary data.</text>
</comment>
<keyword evidence="2" id="KW-1185">Reference proteome</keyword>
<dbReference type="Proteomes" id="UP000460221">
    <property type="component" value="Unassembled WGS sequence"/>
</dbReference>
<gene>
    <name evidence="1" type="ORF">GIS00_23115</name>
</gene>
<reference evidence="1 2" key="1">
    <citation type="submission" date="2019-11" db="EMBL/GenBank/DDBJ databases">
        <authorList>
            <person name="Jiang L.-Q."/>
        </authorList>
    </citation>
    <scope>NUCLEOTIDE SEQUENCE [LARGE SCALE GENOMIC DNA]</scope>
    <source>
        <strain evidence="1 2">YIM 132087</strain>
    </source>
</reference>
<sequence>MTPSSEAAEGWDPELLAALARAVEVDVTTRRPDGTLRAWVPIWLVGVGDRLYARSWKGTRGAWYRHASRLGEGLLRLDGTETVVHFHNTGADIADRSAIDDGYRAKYGDHGAAYIEAMTGEQATATTLLISPG</sequence>
<organism evidence="1 2">
    <name type="scientific">Nakamurella alba</name>
    <dbReference type="NCBI Taxonomy" id="2665158"/>
    <lineage>
        <taxon>Bacteria</taxon>
        <taxon>Bacillati</taxon>
        <taxon>Actinomycetota</taxon>
        <taxon>Actinomycetes</taxon>
        <taxon>Nakamurellales</taxon>
        <taxon>Nakamurellaceae</taxon>
        <taxon>Nakamurella</taxon>
    </lineage>
</organism>
<dbReference type="Pfam" id="PF10012">
    <property type="entry name" value="DUF2255"/>
    <property type="match status" value="1"/>
</dbReference>
<dbReference type="RefSeq" id="WP_154770791.1">
    <property type="nucleotide sequence ID" value="NZ_WLYK01000011.1"/>
</dbReference>
<accession>A0A7K1FRQ5</accession>
<evidence type="ECO:0000313" key="2">
    <source>
        <dbReference type="Proteomes" id="UP000460221"/>
    </source>
</evidence>
<dbReference type="EMBL" id="WLYK01000011">
    <property type="protein sequence ID" value="MTD16828.1"/>
    <property type="molecule type" value="Genomic_DNA"/>
</dbReference>
<protein>
    <submittedName>
        <fullName evidence="1">DUF2255 family protein</fullName>
    </submittedName>
</protein>
<proteinExistence type="predicted"/>
<name>A0A7K1FRQ5_9ACTN</name>
<dbReference type="InterPro" id="IPR016888">
    <property type="entry name" value="UCP028498"/>
</dbReference>